<feature type="compositionally biased region" description="Acidic residues" evidence="1">
    <location>
        <begin position="98"/>
        <end position="115"/>
    </location>
</feature>
<dbReference type="GeneID" id="54560113"/>
<accession>A0A6A6CGT5</accession>
<protein>
    <submittedName>
        <fullName evidence="2">Uncharacterized protein</fullName>
    </submittedName>
</protein>
<proteinExistence type="predicted"/>
<sequence>MAQSPDSDDRMDDRGRWLPPKKQESNILRRYPGPIQTVDLTFGHNGTETNRLTNEQAANAHQLPVYRACSLYSARGVFWTVDYHAIGKKIGDGKHDPNEEDDDDESESGEEDTEEYDDWAELTFGRVEGHQSLSYAGRHLLEKRLLAQRHDQDWVQHLIPDRYQSHITTRDRRSGGLVGDLSLLIGLVAMSVPVAKWLSILPQTIRNPRESERSWRICREQLDEVDRGSQWREQRGIIVTIYRHPHGSTADDLHAYEHGDFGPMFS</sequence>
<dbReference type="Proteomes" id="UP000799537">
    <property type="component" value="Unassembled WGS sequence"/>
</dbReference>
<evidence type="ECO:0000313" key="3">
    <source>
        <dbReference type="Proteomes" id="UP000799537"/>
    </source>
</evidence>
<feature type="compositionally biased region" description="Basic and acidic residues" evidence="1">
    <location>
        <begin position="7"/>
        <end position="24"/>
    </location>
</feature>
<evidence type="ECO:0000313" key="2">
    <source>
        <dbReference type="EMBL" id="KAF2166365.1"/>
    </source>
</evidence>
<keyword evidence="3" id="KW-1185">Reference proteome</keyword>
<reference evidence="2" key="1">
    <citation type="journal article" date="2020" name="Stud. Mycol.">
        <title>101 Dothideomycetes genomes: a test case for predicting lifestyles and emergence of pathogens.</title>
        <authorList>
            <person name="Haridas S."/>
            <person name="Albert R."/>
            <person name="Binder M."/>
            <person name="Bloem J."/>
            <person name="Labutti K."/>
            <person name="Salamov A."/>
            <person name="Andreopoulos B."/>
            <person name="Baker S."/>
            <person name="Barry K."/>
            <person name="Bills G."/>
            <person name="Bluhm B."/>
            <person name="Cannon C."/>
            <person name="Castanera R."/>
            <person name="Culley D."/>
            <person name="Daum C."/>
            <person name="Ezra D."/>
            <person name="Gonzalez J."/>
            <person name="Henrissat B."/>
            <person name="Kuo A."/>
            <person name="Liang C."/>
            <person name="Lipzen A."/>
            <person name="Lutzoni F."/>
            <person name="Magnuson J."/>
            <person name="Mondo S."/>
            <person name="Nolan M."/>
            <person name="Ohm R."/>
            <person name="Pangilinan J."/>
            <person name="Park H.-J."/>
            <person name="Ramirez L."/>
            <person name="Alfaro M."/>
            <person name="Sun H."/>
            <person name="Tritt A."/>
            <person name="Yoshinaga Y."/>
            <person name="Zwiers L.-H."/>
            <person name="Turgeon B."/>
            <person name="Goodwin S."/>
            <person name="Spatafora J."/>
            <person name="Crous P."/>
            <person name="Grigoriev I."/>
        </authorList>
    </citation>
    <scope>NUCLEOTIDE SEQUENCE</scope>
    <source>
        <strain evidence="2">ATCC 36951</strain>
    </source>
</reference>
<evidence type="ECO:0000256" key="1">
    <source>
        <dbReference type="SAM" id="MobiDB-lite"/>
    </source>
</evidence>
<dbReference type="RefSeq" id="XP_033667254.1">
    <property type="nucleotide sequence ID" value="XM_033806841.1"/>
</dbReference>
<name>A0A6A6CGT5_ZASCE</name>
<organism evidence="2 3">
    <name type="scientific">Zasmidium cellare ATCC 36951</name>
    <dbReference type="NCBI Taxonomy" id="1080233"/>
    <lineage>
        <taxon>Eukaryota</taxon>
        <taxon>Fungi</taxon>
        <taxon>Dikarya</taxon>
        <taxon>Ascomycota</taxon>
        <taxon>Pezizomycotina</taxon>
        <taxon>Dothideomycetes</taxon>
        <taxon>Dothideomycetidae</taxon>
        <taxon>Mycosphaerellales</taxon>
        <taxon>Mycosphaerellaceae</taxon>
        <taxon>Zasmidium</taxon>
    </lineage>
</organism>
<feature type="region of interest" description="Disordered" evidence="1">
    <location>
        <begin position="89"/>
        <end position="115"/>
    </location>
</feature>
<feature type="region of interest" description="Disordered" evidence="1">
    <location>
        <begin position="1"/>
        <end position="25"/>
    </location>
</feature>
<gene>
    <name evidence="2" type="ORF">M409DRAFT_23556</name>
</gene>
<dbReference type="OrthoDB" id="5243686at2759"/>
<dbReference type="EMBL" id="ML993597">
    <property type="protein sequence ID" value="KAF2166365.1"/>
    <property type="molecule type" value="Genomic_DNA"/>
</dbReference>
<dbReference type="AlphaFoldDB" id="A0A6A6CGT5"/>